<evidence type="ECO:0000313" key="3">
    <source>
        <dbReference type="Proteomes" id="UP001515480"/>
    </source>
</evidence>
<accession>A0AB34IL88</accession>
<evidence type="ECO:0008006" key="4">
    <source>
        <dbReference type="Google" id="ProtNLM"/>
    </source>
</evidence>
<gene>
    <name evidence="2" type="ORF">AB1Y20_013298</name>
</gene>
<comment type="caution">
    <text evidence="2">The sequence shown here is derived from an EMBL/GenBank/DDBJ whole genome shotgun (WGS) entry which is preliminary data.</text>
</comment>
<name>A0AB34IL88_PRYPA</name>
<feature type="region of interest" description="Disordered" evidence="1">
    <location>
        <begin position="1"/>
        <end position="22"/>
    </location>
</feature>
<feature type="compositionally biased region" description="Pro residues" evidence="1">
    <location>
        <begin position="13"/>
        <end position="22"/>
    </location>
</feature>
<keyword evidence="3" id="KW-1185">Reference proteome</keyword>
<organism evidence="2 3">
    <name type="scientific">Prymnesium parvum</name>
    <name type="common">Toxic golden alga</name>
    <dbReference type="NCBI Taxonomy" id="97485"/>
    <lineage>
        <taxon>Eukaryota</taxon>
        <taxon>Haptista</taxon>
        <taxon>Haptophyta</taxon>
        <taxon>Prymnesiophyceae</taxon>
        <taxon>Prymnesiales</taxon>
        <taxon>Prymnesiaceae</taxon>
        <taxon>Prymnesium</taxon>
    </lineage>
</organism>
<reference evidence="2 3" key="1">
    <citation type="journal article" date="2024" name="Science">
        <title>Giant polyketide synthase enzymes in the biosynthesis of giant marine polyether toxins.</title>
        <authorList>
            <person name="Fallon T.R."/>
            <person name="Shende V.V."/>
            <person name="Wierzbicki I.H."/>
            <person name="Pendleton A.L."/>
            <person name="Watervoot N.F."/>
            <person name="Auber R.P."/>
            <person name="Gonzalez D.J."/>
            <person name="Wisecaver J.H."/>
            <person name="Moore B.S."/>
        </authorList>
    </citation>
    <scope>NUCLEOTIDE SEQUENCE [LARGE SCALE GENOMIC DNA]</scope>
    <source>
        <strain evidence="2 3">12B1</strain>
    </source>
</reference>
<protein>
    <recommendedName>
        <fullName evidence="4">Mannosyltransferase</fullName>
    </recommendedName>
</protein>
<dbReference type="Proteomes" id="UP001515480">
    <property type="component" value="Unassembled WGS sequence"/>
</dbReference>
<dbReference type="EMBL" id="JBGBPQ010000023">
    <property type="protein sequence ID" value="KAL1500650.1"/>
    <property type="molecule type" value="Genomic_DNA"/>
</dbReference>
<sequence>MAGTYIQQDVRTPPSPLPLPPSPDDRRAAAVALAIRSCAWVVVTALYQPALAKLMPPNTSSPHCWLAFVDRPEHSLSQWTAVPLLLFHSYERNENFVKVMLPAVFPQPSVFLNHVLPEARCFTIEHLVRARELHAAASSRPHLFASKIPSWSGRSLLSSQLALTRDFLTRRNHSAALADLQAACARMAHAGLNLSSATLPRITDTLWMVWPTPDEAARRFSRLWAHEVALYSSFEKVSYPWVLLQVAEMRVWLTDAVYIYSPLQRCGSGWVKAKPKRALRHRQLHA</sequence>
<dbReference type="AlphaFoldDB" id="A0AB34IL88"/>
<evidence type="ECO:0000313" key="2">
    <source>
        <dbReference type="EMBL" id="KAL1500650.1"/>
    </source>
</evidence>
<proteinExistence type="predicted"/>
<evidence type="ECO:0000256" key="1">
    <source>
        <dbReference type="SAM" id="MobiDB-lite"/>
    </source>
</evidence>
<feature type="compositionally biased region" description="Polar residues" evidence="1">
    <location>
        <begin position="1"/>
        <end position="10"/>
    </location>
</feature>